<dbReference type="PANTHER" id="PTHR46033">
    <property type="entry name" value="PROTEIN MAIN-LIKE 2"/>
    <property type="match status" value="1"/>
</dbReference>
<dbReference type="EMBL" id="JABFAE010000013">
    <property type="protein sequence ID" value="MBA0843529.1"/>
    <property type="molecule type" value="Genomic_DNA"/>
</dbReference>
<gene>
    <name evidence="2" type="ORF">Goarm_000709</name>
</gene>
<accession>A0A7J9KB82</accession>
<dbReference type="PANTHER" id="PTHR46033:SF8">
    <property type="entry name" value="PROTEIN MAINTENANCE OF MERISTEMS-LIKE"/>
    <property type="match status" value="1"/>
</dbReference>
<dbReference type="AlphaFoldDB" id="A0A7J9KB82"/>
<reference evidence="2 3" key="1">
    <citation type="journal article" date="2019" name="Genome Biol. Evol.">
        <title>Insights into the evolution of the New World diploid cottons (Gossypium, subgenus Houzingenia) based on genome sequencing.</title>
        <authorList>
            <person name="Grover C.E."/>
            <person name="Arick M.A. 2nd"/>
            <person name="Thrash A."/>
            <person name="Conover J.L."/>
            <person name="Sanders W.S."/>
            <person name="Peterson D.G."/>
            <person name="Frelichowski J.E."/>
            <person name="Scheffler J.A."/>
            <person name="Scheffler B.E."/>
            <person name="Wendel J.F."/>
        </authorList>
    </citation>
    <scope>NUCLEOTIDE SEQUENCE [LARGE SCALE GENOMIC DNA]</scope>
    <source>
        <strain evidence="2">6</strain>
        <tissue evidence="2">Leaf</tissue>
    </source>
</reference>
<feature type="domain" description="Aminotransferase-like plant mobile" evidence="1">
    <location>
        <begin position="1"/>
        <end position="79"/>
    </location>
</feature>
<dbReference type="Proteomes" id="UP000593575">
    <property type="component" value="Unassembled WGS sequence"/>
</dbReference>
<keyword evidence="3" id="KW-1185">Reference proteome</keyword>
<dbReference type="InterPro" id="IPR044824">
    <property type="entry name" value="MAIN-like"/>
</dbReference>
<evidence type="ECO:0000259" key="1">
    <source>
        <dbReference type="Pfam" id="PF10536"/>
    </source>
</evidence>
<organism evidence="2 3">
    <name type="scientific">Gossypium armourianum</name>
    <dbReference type="NCBI Taxonomy" id="34283"/>
    <lineage>
        <taxon>Eukaryota</taxon>
        <taxon>Viridiplantae</taxon>
        <taxon>Streptophyta</taxon>
        <taxon>Embryophyta</taxon>
        <taxon>Tracheophyta</taxon>
        <taxon>Spermatophyta</taxon>
        <taxon>Magnoliopsida</taxon>
        <taxon>eudicotyledons</taxon>
        <taxon>Gunneridae</taxon>
        <taxon>Pentapetalae</taxon>
        <taxon>rosids</taxon>
        <taxon>malvids</taxon>
        <taxon>Malvales</taxon>
        <taxon>Malvaceae</taxon>
        <taxon>Malvoideae</taxon>
        <taxon>Gossypium</taxon>
    </lineage>
</organism>
<dbReference type="Pfam" id="PF10536">
    <property type="entry name" value="PMD"/>
    <property type="match status" value="1"/>
</dbReference>
<dbReference type="InterPro" id="IPR019557">
    <property type="entry name" value="AminoTfrase-like_pln_mobile"/>
</dbReference>
<sequence>MIGGYLMLDLSRNLVHPMWLLKLAYFRATGELSLGSAVLSSLYREMCRAMKPNKAKIRGCLSLLQSWARFRFPFLRPQVNHPYTFSLLTR</sequence>
<comment type="caution">
    <text evidence="2">The sequence shown here is derived from an EMBL/GenBank/DDBJ whole genome shotgun (WGS) entry which is preliminary data.</text>
</comment>
<proteinExistence type="predicted"/>
<dbReference type="GO" id="GO:0010073">
    <property type="term" value="P:meristem maintenance"/>
    <property type="evidence" value="ECO:0007669"/>
    <property type="project" value="InterPro"/>
</dbReference>
<evidence type="ECO:0000313" key="3">
    <source>
        <dbReference type="Proteomes" id="UP000593575"/>
    </source>
</evidence>
<evidence type="ECO:0000313" key="2">
    <source>
        <dbReference type="EMBL" id="MBA0843529.1"/>
    </source>
</evidence>
<protein>
    <recommendedName>
        <fullName evidence="1">Aminotransferase-like plant mobile domain-containing protein</fullName>
    </recommendedName>
</protein>
<name>A0A7J9KB82_9ROSI</name>